<dbReference type="EMBL" id="OX395126">
    <property type="protein sequence ID" value="CAI5763646.1"/>
    <property type="molecule type" value="Genomic_DNA"/>
</dbReference>
<dbReference type="Proteomes" id="UP001178461">
    <property type="component" value="Chromosome 1"/>
</dbReference>
<protein>
    <submittedName>
        <fullName evidence="1">Uncharacterized protein</fullName>
    </submittedName>
</protein>
<sequence length="104" mass="11007">MLGDVVKPAPASSCNGRFQGCCRGIFYLRQKPDFHRSECKCGARPNYGCLGICSGRLSAQECPKAEKIACFRGLLIVVSSIDENVVIPVASLAACHSAVSVSAD</sequence>
<organism evidence="1 2">
    <name type="scientific">Podarcis lilfordi</name>
    <name type="common">Lilford's wall lizard</name>
    <dbReference type="NCBI Taxonomy" id="74358"/>
    <lineage>
        <taxon>Eukaryota</taxon>
        <taxon>Metazoa</taxon>
        <taxon>Chordata</taxon>
        <taxon>Craniata</taxon>
        <taxon>Vertebrata</taxon>
        <taxon>Euteleostomi</taxon>
        <taxon>Lepidosauria</taxon>
        <taxon>Squamata</taxon>
        <taxon>Bifurcata</taxon>
        <taxon>Unidentata</taxon>
        <taxon>Episquamata</taxon>
        <taxon>Laterata</taxon>
        <taxon>Lacertibaenia</taxon>
        <taxon>Lacertidae</taxon>
        <taxon>Podarcis</taxon>
    </lineage>
</organism>
<dbReference type="AlphaFoldDB" id="A0AA35NTN2"/>
<reference evidence="1" key="1">
    <citation type="submission" date="2022-12" db="EMBL/GenBank/DDBJ databases">
        <authorList>
            <person name="Alioto T."/>
            <person name="Alioto T."/>
            <person name="Gomez Garrido J."/>
        </authorList>
    </citation>
    <scope>NUCLEOTIDE SEQUENCE</scope>
</reference>
<keyword evidence="2" id="KW-1185">Reference proteome</keyword>
<gene>
    <name evidence="1" type="ORF">PODLI_1B016068</name>
</gene>
<accession>A0AA35NTN2</accession>
<evidence type="ECO:0000313" key="2">
    <source>
        <dbReference type="Proteomes" id="UP001178461"/>
    </source>
</evidence>
<proteinExistence type="predicted"/>
<name>A0AA35NTN2_9SAUR</name>
<evidence type="ECO:0000313" key="1">
    <source>
        <dbReference type="EMBL" id="CAI5763646.1"/>
    </source>
</evidence>